<gene>
    <name evidence="1" type="ORF">L1987_04598</name>
</gene>
<reference evidence="1 2" key="2">
    <citation type="journal article" date="2022" name="Mol. Ecol. Resour.">
        <title>The genomes of chicory, endive, great burdock and yacon provide insights into Asteraceae paleo-polyploidization history and plant inulin production.</title>
        <authorList>
            <person name="Fan W."/>
            <person name="Wang S."/>
            <person name="Wang H."/>
            <person name="Wang A."/>
            <person name="Jiang F."/>
            <person name="Liu H."/>
            <person name="Zhao H."/>
            <person name="Xu D."/>
            <person name="Zhang Y."/>
        </authorList>
    </citation>
    <scope>NUCLEOTIDE SEQUENCE [LARGE SCALE GENOMIC DNA]</scope>
    <source>
        <strain evidence="2">cv. Yunnan</strain>
        <tissue evidence="1">Leaves</tissue>
    </source>
</reference>
<proteinExistence type="predicted"/>
<evidence type="ECO:0000313" key="1">
    <source>
        <dbReference type="EMBL" id="KAI3823166.1"/>
    </source>
</evidence>
<sequence length="887" mass="99322">MRNNICHKFLHLVLFIFPLILPSLKITTATPVGHESVAGRGVGIYKCIDNERHALLDFKSYIDQDPDDLLSTWTTDEKATNDCCNWSGVICNDQTGHVTSLDLSLGDLEGKISPSLLNLSYLNYLDLHENSFNGAIPMFIGSMTQLRYLDLSYNSFTGPITPALRNLTNLQEFLLNSLSNCTIENIDWLSHMSHLHHLELDGISLGKASQWSKSWNNNLNSTMYHWLFPLTSNRHVDLDLSSNKLDGIPKYLGNLCSLTSLLFDNNSIPVKFPGFLNNLSGCTSVTLQELYASNSQFTGSLSDDIQKFSSLKELFLFHNQLNGTISEKVWQLPKLVTLDVSYNYLRGAISENIGNSKILNLKLSNNSLEGVTSEAHMSNLSNANLIDLSSCKLGPGFPKWIQTLKNLTYLDIANNKISDTIPVEFWNTWPSLLTHLNISSNNISGKVNDLLSNFNPNYVSKIDLSSNNFYGPIPYVPSNSEWLDLSKNKFYGGISFLCQVVDGYLSYLDLSNNLLTGQIPDCLWNFKALKVLNLGQNNLSGRLPTSIKFLINLEVLYLYKNNFSGELPLSLKNCTKLIFLELGSNKFTGYVPAWVGENLSELYALSLASNNFFGTIPLQLCELVQLRILDLSVNNLYGTIPLCINNLTGMVQDGLSPHEIVHRFIHGQMYIDRLLIKWRGCVREFNNNLGLLKYIDLSRNNLTGELPYGLTDLHKLIALNLSMNALFGEIPLKIGQMRELQILDLSRNKFSGRMPLSMSQMTSLDYLDVSGNKLSGRIPSSTKLQSFEPSRYTGNAGLCGPPLTKYCPGDKELEASPFFDGSEGGGEGIVDLQRWFYIGGATGFATGFWIACGALLVNRRGRNFFFHFLDSLKDRVFVKVTMFAKWQ</sequence>
<protein>
    <submittedName>
        <fullName evidence="1">Uncharacterized protein</fullName>
    </submittedName>
</protein>
<dbReference type="EMBL" id="CM042019">
    <property type="protein sequence ID" value="KAI3823166.1"/>
    <property type="molecule type" value="Genomic_DNA"/>
</dbReference>
<keyword evidence="2" id="KW-1185">Reference proteome</keyword>
<accession>A0ACB9JT07</accession>
<dbReference type="Proteomes" id="UP001056120">
    <property type="component" value="Linkage Group LG02"/>
</dbReference>
<organism evidence="1 2">
    <name type="scientific">Smallanthus sonchifolius</name>
    <dbReference type="NCBI Taxonomy" id="185202"/>
    <lineage>
        <taxon>Eukaryota</taxon>
        <taxon>Viridiplantae</taxon>
        <taxon>Streptophyta</taxon>
        <taxon>Embryophyta</taxon>
        <taxon>Tracheophyta</taxon>
        <taxon>Spermatophyta</taxon>
        <taxon>Magnoliopsida</taxon>
        <taxon>eudicotyledons</taxon>
        <taxon>Gunneridae</taxon>
        <taxon>Pentapetalae</taxon>
        <taxon>asterids</taxon>
        <taxon>campanulids</taxon>
        <taxon>Asterales</taxon>
        <taxon>Asteraceae</taxon>
        <taxon>Asteroideae</taxon>
        <taxon>Heliantheae alliance</taxon>
        <taxon>Millerieae</taxon>
        <taxon>Smallanthus</taxon>
    </lineage>
</organism>
<evidence type="ECO:0000313" key="2">
    <source>
        <dbReference type="Proteomes" id="UP001056120"/>
    </source>
</evidence>
<comment type="caution">
    <text evidence="1">The sequence shown here is derived from an EMBL/GenBank/DDBJ whole genome shotgun (WGS) entry which is preliminary data.</text>
</comment>
<reference evidence="2" key="1">
    <citation type="journal article" date="2022" name="Mol. Ecol. Resour.">
        <title>The genomes of chicory, endive, great burdock and yacon provide insights into Asteraceae palaeo-polyploidization history and plant inulin production.</title>
        <authorList>
            <person name="Fan W."/>
            <person name="Wang S."/>
            <person name="Wang H."/>
            <person name="Wang A."/>
            <person name="Jiang F."/>
            <person name="Liu H."/>
            <person name="Zhao H."/>
            <person name="Xu D."/>
            <person name="Zhang Y."/>
        </authorList>
    </citation>
    <scope>NUCLEOTIDE SEQUENCE [LARGE SCALE GENOMIC DNA]</scope>
    <source>
        <strain evidence="2">cv. Yunnan</strain>
    </source>
</reference>
<name>A0ACB9JT07_9ASTR</name>